<dbReference type="EMBL" id="KZ857407">
    <property type="protein sequence ID" value="RDX49093.1"/>
    <property type="molecule type" value="Genomic_DNA"/>
</dbReference>
<dbReference type="Proteomes" id="UP000256964">
    <property type="component" value="Unassembled WGS sequence"/>
</dbReference>
<gene>
    <name evidence="1" type="ORF">OH76DRAFT_555589</name>
</gene>
<proteinExistence type="predicted"/>
<keyword evidence="2" id="KW-1185">Reference proteome</keyword>
<dbReference type="AlphaFoldDB" id="A0A371D981"/>
<accession>A0A371D981</accession>
<evidence type="ECO:0000313" key="2">
    <source>
        <dbReference type="Proteomes" id="UP000256964"/>
    </source>
</evidence>
<reference evidence="1 2" key="1">
    <citation type="journal article" date="2018" name="Biotechnol. Biofuels">
        <title>Integrative visual omics of the white-rot fungus Polyporus brumalis exposes the biotechnological potential of its oxidative enzymes for delignifying raw plant biomass.</title>
        <authorList>
            <person name="Miyauchi S."/>
            <person name="Rancon A."/>
            <person name="Drula E."/>
            <person name="Hage H."/>
            <person name="Chaduli D."/>
            <person name="Favel A."/>
            <person name="Grisel S."/>
            <person name="Henrissat B."/>
            <person name="Herpoel-Gimbert I."/>
            <person name="Ruiz-Duenas F.J."/>
            <person name="Chevret D."/>
            <person name="Hainaut M."/>
            <person name="Lin J."/>
            <person name="Wang M."/>
            <person name="Pangilinan J."/>
            <person name="Lipzen A."/>
            <person name="Lesage-Meessen L."/>
            <person name="Navarro D."/>
            <person name="Riley R."/>
            <person name="Grigoriev I.V."/>
            <person name="Zhou S."/>
            <person name="Raouche S."/>
            <person name="Rosso M.N."/>
        </authorList>
    </citation>
    <scope>NUCLEOTIDE SEQUENCE [LARGE SCALE GENOMIC DNA]</scope>
    <source>
        <strain evidence="1 2">BRFM 1820</strain>
    </source>
</reference>
<evidence type="ECO:0000313" key="1">
    <source>
        <dbReference type="EMBL" id="RDX49093.1"/>
    </source>
</evidence>
<organism evidence="1 2">
    <name type="scientific">Lentinus brumalis</name>
    <dbReference type="NCBI Taxonomy" id="2498619"/>
    <lineage>
        <taxon>Eukaryota</taxon>
        <taxon>Fungi</taxon>
        <taxon>Dikarya</taxon>
        <taxon>Basidiomycota</taxon>
        <taxon>Agaricomycotina</taxon>
        <taxon>Agaricomycetes</taxon>
        <taxon>Polyporales</taxon>
        <taxon>Polyporaceae</taxon>
        <taxon>Lentinus</taxon>
    </lineage>
</organism>
<name>A0A371D981_9APHY</name>
<sequence>MMSVSKSTPRVRPRYPCRLCLFACPSRPLSAPLRLHSLHRLRYFQPHISLPARSRTAAHITTLILSNAQPTLAYLSTPVCILSVGSPVITGLSVLIQKSISAVHTTFRCLPLNIFLPFSRYAPNSPPYTYRHIHHPTAPPVASDSTYVSFLDALRRRNPTCSDFPRQVCHRLPVSFQLSPYRYRRLIVV</sequence>
<protein>
    <submittedName>
        <fullName evidence="1">Uncharacterized protein</fullName>
    </submittedName>
</protein>